<dbReference type="InterPro" id="IPR000253">
    <property type="entry name" value="FHA_dom"/>
</dbReference>
<feature type="coiled-coil region" evidence="1">
    <location>
        <begin position="635"/>
        <end position="791"/>
    </location>
</feature>
<evidence type="ECO:0000313" key="4">
    <source>
        <dbReference type="Ensembl" id="ENSSSCP00035009763.1"/>
    </source>
</evidence>
<feature type="domain" description="FHA" evidence="3">
    <location>
        <begin position="18"/>
        <end position="69"/>
    </location>
</feature>
<dbReference type="Ensembl" id="ENSSSCT00035025747.1">
    <property type="protein sequence ID" value="ENSSSCP00035009763.1"/>
    <property type="gene ID" value="ENSSSCG00035019840.1"/>
</dbReference>
<dbReference type="InterPro" id="IPR008984">
    <property type="entry name" value="SMAD_FHA_dom_sf"/>
</dbReference>
<feature type="coiled-coil region" evidence="1">
    <location>
        <begin position="1099"/>
        <end position="1126"/>
    </location>
</feature>
<dbReference type="SUPFAM" id="SSF49879">
    <property type="entry name" value="SMAD/FHA domain"/>
    <property type="match status" value="1"/>
</dbReference>
<feature type="compositionally biased region" description="Basic and acidic residues" evidence="2">
    <location>
        <begin position="1333"/>
        <end position="1347"/>
    </location>
</feature>
<dbReference type="PANTHER" id="PTHR18853:SF7">
    <property type="entry name" value="FORKHEAD-ASSOCIATED DOMAIN-CONTAINING PROTEIN 1"/>
    <property type="match status" value="1"/>
</dbReference>
<dbReference type="Gene3D" id="2.60.200.20">
    <property type="match status" value="1"/>
</dbReference>
<evidence type="ECO:0000313" key="5">
    <source>
        <dbReference type="Proteomes" id="UP000694720"/>
    </source>
</evidence>
<name>A0A8D0YXU1_PIG</name>
<feature type="region of interest" description="Disordered" evidence="2">
    <location>
        <begin position="906"/>
        <end position="936"/>
    </location>
</feature>
<feature type="coiled-coil region" evidence="1">
    <location>
        <begin position="255"/>
        <end position="443"/>
    </location>
</feature>
<protein>
    <recommendedName>
        <fullName evidence="3">FHA domain-containing protein</fullName>
    </recommendedName>
</protein>
<evidence type="ECO:0000256" key="1">
    <source>
        <dbReference type="SAM" id="Coils"/>
    </source>
</evidence>
<feature type="compositionally biased region" description="Low complexity" evidence="2">
    <location>
        <begin position="1348"/>
        <end position="1363"/>
    </location>
</feature>
<dbReference type="PANTHER" id="PTHR18853">
    <property type="entry name" value="FORKHEAD-ASSOCIATED DOMAIN-CONTAINING PROTEIN 1-RELATED"/>
    <property type="match status" value="1"/>
</dbReference>
<reference evidence="4" key="1">
    <citation type="submission" date="2025-08" db="UniProtKB">
        <authorList>
            <consortium name="Ensembl"/>
        </authorList>
    </citation>
    <scope>IDENTIFICATION</scope>
</reference>
<feature type="region of interest" description="Disordered" evidence="2">
    <location>
        <begin position="111"/>
        <end position="131"/>
    </location>
</feature>
<dbReference type="Proteomes" id="UP000694720">
    <property type="component" value="Unplaced"/>
</dbReference>
<keyword evidence="1" id="KW-0175">Coiled coil</keyword>
<feature type="region of interest" description="Disordered" evidence="2">
    <location>
        <begin position="1314"/>
        <end position="1363"/>
    </location>
</feature>
<dbReference type="PROSITE" id="PS50006">
    <property type="entry name" value="FHA_DOMAIN"/>
    <property type="match status" value="1"/>
</dbReference>
<dbReference type="InterPro" id="IPR052642">
    <property type="entry name" value="CC-FHA_domain"/>
</dbReference>
<dbReference type="Pfam" id="PF00498">
    <property type="entry name" value="FHA"/>
    <property type="match status" value="1"/>
</dbReference>
<proteinExistence type="predicted"/>
<organism evidence="4 5">
    <name type="scientific">Sus scrofa</name>
    <name type="common">Pig</name>
    <dbReference type="NCBI Taxonomy" id="9823"/>
    <lineage>
        <taxon>Eukaryota</taxon>
        <taxon>Metazoa</taxon>
        <taxon>Chordata</taxon>
        <taxon>Craniata</taxon>
        <taxon>Vertebrata</taxon>
        <taxon>Euteleostomi</taxon>
        <taxon>Mammalia</taxon>
        <taxon>Eutheria</taxon>
        <taxon>Laurasiatheria</taxon>
        <taxon>Artiodactyla</taxon>
        <taxon>Suina</taxon>
        <taxon>Suidae</taxon>
        <taxon>Sus</taxon>
    </lineage>
</organism>
<sequence>MKAYLKSAEGFFVLNKSTTIGRHQDSDLVLESADIDNHHALIEFNEAEGSFVLQDFNSLSGTFVNGCHIQNVAVKLLPGDILRFGSAGLTYELVIENPSSVSFPWVRGPAPWSRPQPPRATHQPNQSPLPSQIPFHPGIRPAPVQRSWSQGFPRPTMVPPASHKRPVSAGGKMFSFVMDGPTHGVPIINQVWTNAVELSGQSVAEEIPGAGSSGEIFMDEDLGQQDKDEIILLLGKEVSRLSDFELESKYKDAVIANLQNEVANLSQKLSETATSRQNERVIPPKLQVLDEDVDAKEREIQSLKSQISALQKGYSQVLCQTLSERNSEIASLKNEGENLRRDHAVTAEVVSSLKKDVLVKDEQVQQLKQEVNQLKSENKEKDHQLEALSSRCSVLKEELKKEGAQKEHREAQEKELKLYKTQIHDMEKEVKKLREELKRSSTEQSLISKTLREKSKLEHFRSQVIKATYGRAKPFQDRPVSDQQLIERIAQVTEDNVNLQQKKWVLQRETQHSSSRQEEMAETVEKLQTTLASCQACMKMSCCSSDLKKEVALLQHLQVSPPVSGLQMVALDILRLSLSWLEETEQLLRDVGIQLSSSDKGLSLYLKYLLEHYKKIANQTQELQIKISSSQETQQSLLQEKLREHLAEKEQLSVERLQEEERLKARIKRLVEEKADLEESITQEKNRAKEALEEEQKRVQELENRLTRQKKALEESISQEKNRAKEALEEEQTKVQELENRLARQKEVLESSMAREKRKAKEALETEKRKVQDLENHLTQQKEEIDLQVQKEDILNNKLNDALAMVEKTQKTKTAECLKAESLTMQLKETVAELETAKTKMIMMEERIQRLQHTVRALQEDHESQKHGFENEIMEYKEQIKQHSQTIVSLEERLQKVTEHHKKIEGEIATLKDNEPAQEGDVQQRDPAAAPSLENSGKDTVCDHLIEDLLTAQKEILSQQEVIMKLRKNLTEAHSRMSDLRGELSEKQKMELERNVALVQQQSSELSVLKEKMAQMSSLVEKKDKELEVLKQALRASQEKHKLQLHKEKEHKPRNATQTCDISVQIEPIHTDIFLSSQEEQSFSDLGAKCKGSRHEEVIQRQKKALSELRARIKELEQASSSNHEEHMDESFLDLKTLRMEKNAQKILDVKPDLPTLSRVEIRMPQNGLSSPGSIPATEKLGKTDVTEALDLSEKLYMDMSKTLGSLMNIKDMSGHVSMKHLSPKERERVNQLRQRDLDLVFDKITQLKNRLERKEELLRGYEKDIEQLRQSKVSVQMYQSQVAKLEDDVYKQAEEKALLKEALQRMEHQLHQEKRVNRAIRQQKVGARKASPKIDQERQMLKREVSSKSSQSLLSSKPGGRS</sequence>
<accession>A0A8D0YXU1</accession>
<dbReference type="SMART" id="SM00240">
    <property type="entry name" value="FHA"/>
    <property type="match status" value="1"/>
</dbReference>
<feature type="compositionally biased region" description="Basic and acidic residues" evidence="2">
    <location>
        <begin position="906"/>
        <end position="915"/>
    </location>
</feature>
<evidence type="ECO:0000259" key="3">
    <source>
        <dbReference type="PROSITE" id="PS50006"/>
    </source>
</evidence>
<evidence type="ECO:0000256" key="2">
    <source>
        <dbReference type="SAM" id="MobiDB-lite"/>
    </source>
</evidence>
<feature type="coiled-coil region" evidence="1">
    <location>
        <begin position="963"/>
        <end position="1040"/>
    </location>
</feature>